<dbReference type="AlphaFoldDB" id="A0A8U0I0J1"/>
<dbReference type="RefSeq" id="WP_248652576.1">
    <property type="nucleotide sequence ID" value="NZ_CP096660.1"/>
</dbReference>
<dbReference type="Pfam" id="PF24266">
    <property type="entry name" value="HTH_HVO_0163_N"/>
    <property type="match status" value="1"/>
</dbReference>
<feature type="domain" description="HTH arsR-type" evidence="1">
    <location>
        <begin position="69"/>
        <end position="148"/>
    </location>
</feature>
<keyword evidence="2" id="KW-0614">Plasmid</keyword>
<dbReference type="InterPro" id="IPR036388">
    <property type="entry name" value="WH-like_DNA-bd_sf"/>
</dbReference>
<gene>
    <name evidence="2" type="ORF">M0R89_18600</name>
</gene>
<dbReference type="KEGG" id="halx:M0R89_18600"/>
<keyword evidence="3" id="KW-1185">Reference proteome</keyword>
<evidence type="ECO:0000313" key="2">
    <source>
        <dbReference type="EMBL" id="UPV76543.1"/>
    </source>
</evidence>
<evidence type="ECO:0000313" key="3">
    <source>
        <dbReference type="Proteomes" id="UP000830729"/>
    </source>
</evidence>
<dbReference type="PANTHER" id="PTHR36216">
    <property type="entry name" value="TRANSCRIPTIONAL REGULATOR, TRMB"/>
    <property type="match status" value="1"/>
</dbReference>
<dbReference type="SUPFAM" id="SSF46785">
    <property type="entry name" value="Winged helix' DNA-binding domain"/>
    <property type="match status" value="2"/>
</dbReference>
<dbReference type="SMART" id="SM00418">
    <property type="entry name" value="HTH_ARSR"/>
    <property type="match status" value="1"/>
</dbReference>
<sequence length="170" mass="19172">MNATRRTIADHVRANPGVHFNAVVRALDLAPGQVQYHLKRLREDESVVTDEIRGRTHLYPPGYDEWERSALAVFRRETARDLLAHLLDAGETTPAALADELGVARSTVEWHLDNLTEDDLVEKRREGNRVYLEPARPAATADLLGEITPSLPERMVDRFTKLVDGLVEED</sequence>
<dbReference type="Gene3D" id="1.10.10.10">
    <property type="entry name" value="Winged helix-like DNA-binding domain superfamily/Winged helix DNA-binding domain"/>
    <property type="match status" value="2"/>
</dbReference>
<dbReference type="CDD" id="cd00090">
    <property type="entry name" value="HTH_ARSR"/>
    <property type="match status" value="1"/>
</dbReference>
<proteinExistence type="predicted"/>
<dbReference type="InterPro" id="IPR001845">
    <property type="entry name" value="HTH_ArsR_DNA-bd_dom"/>
</dbReference>
<dbReference type="Pfam" id="PF12840">
    <property type="entry name" value="HTH_20"/>
    <property type="match status" value="1"/>
</dbReference>
<geneLocation type="plasmid" evidence="2 3">
    <name>unnamed1</name>
</geneLocation>
<dbReference type="PANTHER" id="PTHR36216:SF1">
    <property type="entry name" value="HTH ARSR-TYPE DOMAIN-CONTAINING PROTEIN"/>
    <property type="match status" value="1"/>
</dbReference>
<dbReference type="InterPro" id="IPR011991">
    <property type="entry name" value="ArsR-like_HTH"/>
</dbReference>
<accession>A0A8U0I0J1</accession>
<dbReference type="InterPro" id="IPR036390">
    <property type="entry name" value="WH_DNA-bd_sf"/>
</dbReference>
<organism evidence="2 3">
    <name type="scientific">Halorussus limi</name>
    <dbReference type="NCBI Taxonomy" id="2938695"/>
    <lineage>
        <taxon>Archaea</taxon>
        <taxon>Methanobacteriati</taxon>
        <taxon>Methanobacteriota</taxon>
        <taxon>Stenosarchaea group</taxon>
        <taxon>Halobacteria</taxon>
        <taxon>Halobacteriales</taxon>
        <taxon>Haladaptataceae</taxon>
        <taxon>Halorussus</taxon>
    </lineage>
</organism>
<reference evidence="2 3" key="1">
    <citation type="submission" date="2022-04" db="EMBL/GenBank/DDBJ databases">
        <title>Diverse halophilic archaea isolated from saline environments.</title>
        <authorList>
            <person name="Cui H.-L."/>
        </authorList>
    </citation>
    <scope>NUCLEOTIDE SEQUENCE [LARGE SCALE GENOMIC DNA]</scope>
    <source>
        <strain evidence="2 3">XZYJT49</strain>
        <plasmid evidence="2 3">unnamed1</plasmid>
    </source>
</reference>
<dbReference type="GO" id="GO:0003700">
    <property type="term" value="F:DNA-binding transcription factor activity"/>
    <property type="evidence" value="ECO:0007669"/>
    <property type="project" value="InterPro"/>
</dbReference>
<dbReference type="InterPro" id="IPR056504">
    <property type="entry name" value="HTH_HVO_0163_N"/>
</dbReference>
<protein>
    <submittedName>
        <fullName evidence="2">Helix-turn-helix domain-containing protein</fullName>
    </submittedName>
</protein>
<dbReference type="Proteomes" id="UP000830729">
    <property type="component" value="Plasmid unnamed1"/>
</dbReference>
<dbReference type="EMBL" id="CP096660">
    <property type="protein sequence ID" value="UPV76543.1"/>
    <property type="molecule type" value="Genomic_DNA"/>
</dbReference>
<name>A0A8U0I0J1_9EURY</name>
<evidence type="ECO:0000259" key="1">
    <source>
        <dbReference type="SMART" id="SM00418"/>
    </source>
</evidence>
<dbReference type="GeneID" id="72187253"/>